<sequence length="27" mass="3060">MEVGWEFRSFLTTKPSSSSLQSKLVQS</sequence>
<proteinExistence type="predicted"/>
<reference evidence="1" key="1">
    <citation type="submission" date="2014-11" db="EMBL/GenBank/DDBJ databases">
        <authorList>
            <person name="Amaro Gonzalez C."/>
        </authorList>
    </citation>
    <scope>NUCLEOTIDE SEQUENCE</scope>
</reference>
<organism evidence="1">
    <name type="scientific">Anguilla anguilla</name>
    <name type="common">European freshwater eel</name>
    <name type="synonym">Muraena anguilla</name>
    <dbReference type="NCBI Taxonomy" id="7936"/>
    <lineage>
        <taxon>Eukaryota</taxon>
        <taxon>Metazoa</taxon>
        <taxon>Chordata</taxon>
        <taxon>Craniata</taxon>
        <taxon>Vertebrata</taxon>
        <taxon>Euteleostomi</taxon>
        <taxon>Actinopterygii</taxon>
        <taxon>Neopterygii</taxon>
        <taxon>Teleostei</taxon>
        <taxon>Anguilliformes</taxon>
        <taxon>Anguillidae</taxon>
        <taxon>Anguilla</taxon>
    </lineage>
</organism>
<name>A0A0E9QJZ9_ANGAN</name>
<evidence type="ECO:0000313" key="1">
    <source>
        <dbReference type="EMBL" id="JAH16398.1"/>
    </source>
</evidence>
<reference evidence="1" key="2">
    <citation type="journal article" date="2015" name="Fish Shellfish Immunol.">
        <title>Early steps in the European eel (Anguilla anguilla)-Vibrio vulnificus interaction in the gills: Role of the RtxA13 toxin.</title>
        <authorList>
            <person name="Callol A."/>
            <person name="Pajuelo D."/>
            <person name="Ebbesson L."/>
            <person name="Teles M."/>
            <person name="MacKenzie S."/>
            <person name="Amaro C."/>
        </authorList>
    </citation>
    <scope>NUCLEOTIDE SEQUENCE</scope>
</reference>
<dbReference type="AlphaFoldDB" id="A0A0E9QJZ9"/>
<protein>
    <submittedName>
        <fullName evidence="1">Uncharacterized protein</fullName>
    </submittedName>
</protein>
<dbReference type="EMBL" id="GBXM01092179">
    <property type="protein sequence ID" value="JAH16398.1"/>
    <property type="molecule type" value="Transcribed_RNA"/>
</dbReference>
<accession>A0A0E9QJZ9</accession>